<evidence type="ECO:0000313" key="2">
    <source>
        <dbReference type="Proteomes" id="UP001165063"/>
    </source>
</evidence>
<sequence>MCDISLSNESTANSTIMGNNSIFSWDAITSLDHCDSTHQENAEGTVLDNRVDEAGTEIGNEFFYYQSSIHKLKEQVEEKKRLLYEKGRIIEFQHKQIQILHRLINELTKAIVIHKDQADASVALLISMQKHLMTANDRINQLESNKRGTMINSKQKFQDHLDNISICTTAQMRADFAIKVAEIKKMGVELPEDIKALIVNSQKMMDDANSRVNSYQKKHQKRKKKRKAQRKYLMLFQLLLT</sequence>
<dbReference type="AlphaFoldDB" id="A0A9W6WF40"/>
<organism evidence="1 2">
    <name type="scientific">Ambrosiozyma monospora</name>
    <name type="common">Yeast</name>
    <name type="synonym">Endomycopsis monosporus</name>
    <dbReference type="NCBI Taxonomy" id="43982"/>
    <lineage>
        <taxon>Eukaryota</taxon>
        <taxon>Fungi</taxon>
        <taxon>Dikarya</taxon>
        <taxon>Ascomycota</taxon>
        <taxon>Saccharomycotina</taxon>
        <taxon>Pichiomycetes</taxon>
        <taxon>Pichiales</taxon>
        <taxon>Pichiaceae</taxon>
        <taxon>Ambrosiozyma</taxon>
    </lineage>
</organism>
<name>A0A9W6WF40_AMBMO</name>
<keyword evidence="2" id="KW-1185">Reference proteome</keyword>
<dbReference type="Proteomes" id="UP001165063">
    <property type="component" value="Unassembled WGS sequence"/>
</dbReference>
<protein>
    <submittedName>
        <fullName evidence="1">Unnamed protein product</fullName>
    </submittedName>
</protein>
<reference evidence="1" key="1">
    <citation type="submission" date="2023-04" db="EMBL/GenBank/DDBJ databases">
        <title>Ambrosiozyma monospora NBRC 1965.</title>
        <authorList>
            <person name="Ichikawa N."/>
            <person name="Sato H."/>
            <person name="Tonouchi N."/>
        </authorList>
    </citation>
    <scope>NUCLEOTIDE SEQUENCE</scope>
    <source>
        <strain evidence="1">NBRC 1965</strain>
    </source>
</reference>
<proteinExistence type="predicted"/>
<evidence type="ECO:0000313" key="1">
    <source>
        <dbReference type="EMBL" id="GME68177.1"/>
    </source>
</evidence>
<accession>A0A9W6WF40</accession>
<dbReference type="EMBL" id="BSXU01009122">
    <property type="protein sequence ID" value="GME68177.1"/>
    <property type="molecule type" value="Genomic_DNA"/>
</dbReference>
<gene>
    <name evidence="1" type="ORF">Amon01_000898100</name>
</gene>
<comment type="caution">
    <text evidence="1">The sequence shown here is derived from an EMBL/GenBank/DDBJ whole genome shotgun (WGS) entry which is preliminary data.</text>
</comment>